<gene>
    <name evidence="1" type="ORF">AVDCRST_MAG25-1902</name>
</gene>
<organism evidence="1">
    <name type="scientific">uncultured Rubrobacteraceae bacterium</name>
    <dbReference type="NCBI Taxonomy" id="349277"/>
    <lineage>
        <taxon>Bacteria</taxon>
        <taxon>Bacillati</taxon>
        <taxon>Actinomycetota</taxon>
        <taxon>Rubrobacteria</taxon>
        <taxon>Rubrobacterales</taxon>
        <taxon>Rubrobacteraceae</taxon>
        <taxon>environmental samples</taxon>
    </lineage>
</organism>
<sequence>PMVAPVARSTSALDLPALFISSACWERRPNTTEQFSTLITGSTFSAKEDSITTSPDHLDKTVHTYTSIRNGSI</sequence>
<reference evidence="1" key="1">
    <citation type="submission" date="2020-02" db="EMBL/GenBank/DDBJ databases">
        <authorList>
            <person name="Meier V. D."/>
        </authorList>
    </citation>
    <scope>NUCLEOTIDE SEQUENCE</scope>
    <source>
        <strain evidence="1">AVDCRST_MAG25</strain>
    </source>
</reference>
<dbReference type="EMBL" id="CADCVI010000117">
    <property type="protein sequence ID" value="CAA9469528.1"/>
    <property type="molecule type" value="Genomic_DNA"/>
</dbReference>
<accession>A0A6J4RLT0</accession>
<dbReference type="AlphaFoldDB" id="A0A6J4RLT0"/>
<protein>
    <submittedName>
        <fullName evidence="1">Uncharacterized protein</fullName>
    </submittedName>
</protein>
<proteinExistence type="predicted"/>
<feature type="non-terminal residue" evidence="1">
    <location>
        <position position="1"/>
    </location>
</feature>
<name>A0A6J4RLT0_9ACTN</name>
<evidence type="ECO:0000313" key="1">
    <source>
        <dbReference type="EMBL" id="CAA9469528.1"/>
    </source>
</evidence>